<feature type="non-terminal residue" evidence="2">
    <location>
        <position position="1"/>
    </location>
</feature>
<proteinExistence type="predicted"/>
<dbReference type="EMBL" id="NMUH01002773">
    <property type="protein sequence ID" value="MQM02012.1"/>
    <property type="molecule type" value="Genomic_DNA"/>
</dbReference>
<keyword evidence="3" id="KW-1185">Reference proteome</keyword>
<feature type="transmembrane region" description="Helical" evidence="1">
    <location>
        <begin position="137"/>
        <end position="157"/>
    </location>
</feature>
<accession>A0A843VX96</accession>
<sequence length="387" mass="42884">MYASGFFWRQNLAAIDLDVRLLAVQLAAKQVDVNCSGLGELDDEICAVRFFRWVRGQLACVVDLRYFVLALLGCCFSAAGWRCPATTADSTWTTGSLWVALHYAFRLLMEVLEECRVELSMWPDFVCPRGSDDVFCFPMSGVLFQEVLWVLLGVVVLHYGDMLLGPVRAGCVVMVFGLSVTAAWRLFPSWCQRVVTLECVVFPDLVVCVQDPEGFGLSALDLVEPVAESPVVRLVTVLLVDSTQVLLFLVGCQVLRLKNKVIPLFCVVCGDALVGVSTAGSWFSCWRLKKSTSRDVDVDLFREECLCAIEPARFQFSQCAPEGAAHYNTGSYVLTECGSVGSLRVSWSFVTPCWLCLADVSSTLLLYSLYSYFSVVSELYVLIMLVV</sequence>
<organism evidence="2 3">
    <name type="scientific">Colocasia esculenta</name>
    <name type="common">Wild taro</name>
    <name type="synonym">Arum esculentum</name>
    <dbReference type="NCBI Taxonomy" id="4460"/>
    <lineage>
        <taxon>Eukaryota</taxon>
        <taxon>Viridiplantae</taxon>
        <taxon>Streptophyta</taxon>
        <taxon>Embryophyta</taxon>
        <taxon>Tracheophyta</taxon>
        <taxon>Spermatophyta</taxon>
        <taxon>Magnoliopsida</taxon>
        <taxon>Liliopsida</taxon>
        <taxon>Araceae</taxon>
        <taxon>Aroideae</taxon>
        <taxon>Colocasieae</taxon>
        <taxon>Colocasia</taxon>
    </lineage>
</organism>
<evidence type="ECO:0000256" key="1">
    <source>
        <dbReference type="SAM" id="Phobius"/>
    </source>
</evidence>
<evidence type="ECO:0000313" key="3">
    <source>
        <dbReference type="Proteomes" id="UP000652761"/>
    </source>
</evidence>
<protein>
    <submittedName>
        <fullName evidence="2">Uncharacterized protein</fullName>
    </submittedName>
</protein>
<keyword evidence="1" id="KW-0472">Membrane</keyword>
<comment type="caution">
    <text evidence="2">The sequence shown here is derived from an EMBL/GenBank/DDBJ whole genome shotgun (WGS) entry which is preliminary data.</text>
</comment>
<feature type="transmembrane region" description="Helical" evidence="1">
    <location>
        <begin position="364"/>
        <end position="386"/>
    </location>
</feature>
<feature type="transmembrane region" description="Helical" evidence="1">
    <location>
        <begin position="262"/>
        <end position="283"/>
    </location>
</feature>
<evidence type="ECO:0000313" key="2">
    <source>
        <dbReference type="EMBL" id="MQM02012.1"/>
    </source>
</evidence>
<feature type="transmembrane region" description="Helical" evidence="1">
    <location>
        <begin position="169"/>
        <end position="187"/>
    </location>
</feature>
<name>A0A843VX96_COLES</name>
<reference evidence="2" key="1">
    <citation type="submission" date="2017-07" db="EMBL/GenBank/DDBJ databases">
        <title>Taro Niue Genome Assembly and Annotation.</title>
        <authorList>
            <person name="Atibalentja N."/>
            <person name="Keating K."/>
            <person name="Fields C.J."/>
        </authorList>
    </citation>
    <scope>NUCLEOTIDE SEQUENCE</scope>
    <source>
        <strain evidence="2">Niue_2</strain>
        <tissue evidence="2">Leaf</tissue>
    </source>
</reference>
<gene>
    <name evidence="2" type="ORF">Taro_034772</name>
</gene>
<dbReference type="Proteomes" id="UP000652761">
    <property type="component" value="Unassembled WGS sequence"/>
</dbReference>
<keyword evidence="1" id="KW-0812">Transmembrane</keyword>
<dbReference type="AlphaFoldDB" id="A0A843VX96"/>
<keyword evidence="1" id="KW-1133">Transmembrane helix</keyword>